<dbReference type="AlphaFoldDB" id="A0A7Y0YRI8"/>
<name>A0A7Y0YRI8_STRSA</name>
<organism evidence="2">
    <name type="scientific">Streptococcus sanguinis</name>
    <dbReference type="NCBI Taxonomy" id="1305"/>
    <lineage>
        <taxon>Bacteria</taxon>
        <taxon>Bacillati</taxon>
        <taxon>Bacillota</taxon>
        <taxon>Bacilli</taxon>
        <taxon>Lactobacillales</taxon>
        <taxon>Streptococcaceae</taxon>
        <taxon>Streptococcus</taxon>
    </lineage>
</organism>
<protein>
    <submittedName>
        <fullName evidence="2">Uncharacterized protein</fullName>
    </submittedName>
</protein>
<evidence type="ECO:0000313" key="2">
    <source>
        <dbReference type="EMBL" id="NMX24644.1"/>
    </source>
</evidence>
<feature type="region of interest" description="Disordered" evidence="1">
    <location>
        <begin position="79"/>
        <end position="114"/>
    </location>
</feature>
<reference evidence="2" key="1">
    <citation type="submission" date="2020-04" db="EMBL/GenBank/DDBJ databases">
        <authorList>
            <person name="Chakraborty B."/>
            <person name="Walker A.R."/>
            <person name="Burne R.A."/>
        </authorList>
    </citation>
    <scope>NUCLEOTIDE SEQUENCE [LARGE SCALE GENOMIC DNA]</scope>
    <source>
        <strain evidence="2">BCA8</strain>
    </source>
</reference>
<dbReference type="EMBL" id="JABBCN010000001">
    <property type="protein sequence ID" value="NMX24644.1"/>
    <property type="molecule type" value="Genomic_DNA"/>
</dbReference>
<sequence length="114" mass="12693">MWKANKAQMSLADMKHDIYSSLVEFMYNGYEWLHAKSISGLNTGSQKNYLGVDFSMESDITVAHFTMVSEDQVSSASKNNFNATPIVSNTTENTGTADPENCLKRKLPMIRSSS</sequence>
<evidence type="ECO:0000256" key="1">
    <source>
        <dbReference type="SAM" id="MobiDB-lite"/>
    </source>
</evidence>
<gene>
    <name evidence="2" type="ORF">HGP05_02490</name>
</gene>
<feature type="compositionally biased region" description="Polar residues" evidence="1">
    <location>
        <begin position="79"/>
        <end position="96"/>
    </location>
</feature>
<accession>A0A7Y0YRI8</accession>
<comment type="caution">
    <text evidence="2">The sequence shown here is derived from an EMBL/GenBank/DDBJ whole genome shotgun (WGS) entry which is preliminary data.</text>
</comment>
<proteinExistence type="predicted"/>